<evidence type="ECO:0000256" key="2">
    <source>
        <dbReference type="ARBA" id="ARBA00023306"/>
    </source>
</evidence>
<dbReference type="KEGG" id="tbl:TBLA_0D05460"/>
<dbReference type="PANTHER" id="PTHR12634:SF8">
    <property type="entry name" value="FIERY MOUNTAIN, ISOFORM D"/>
    <property type="match status" value="1"/>
</dbReference>
<dbReference type="eggNOG" id="KOG2073">
    <property type="taxonomic scope" value="Eukaryota"/>
</dbReference>
<feature type="region of interest" description="Disordered" evidence="3">
    <location>
        <begin position="555"/>
        <end position="578"/>
    </location>
</feature>
<evidence type="ECO:0008006" key="6">
    <source>
        <dbReference type="Google" id="ProtNLM"/>
    </source>
</evidence>
<feature type="compositionally biased region" description="Basic and acidic residues" evidence="3">
    <location>
        <begin position="963"/>
        <end position="992"/>
    </location>
</feature>
<gene>
    <name evidence="4" type="primary">TBLA0D05460</name>
    <name evidence="4" type="ORF">TBLA_0D05460</name>
</gene>
<dbReference type="GO" id="GO:0019903">
    <property type="term" value="F:protein phosphatase binding"/>
    <property type="evidence" value="ECO:0007669"/>
    <property type="project" value="InterPro"/>
</dbReference>
<dbReference type="GeneID" id="14496075"/>
<accession>I2H3T7</accession>
<dbReference type="RefSeq" id="XP_004180558.1">
    <property type="nucleotide sequence ID" value="XM_004180510.1"/>
</dbReference>
<evidence type="ECO:0000256" key="3">
    <source>
        <dbReference type="SAM" id="MobiDB-lite"/>
    </source>
</evidence>
<dbReference type="HOGENOM" id="CLU_003676_2_0_1"/>
<feature type="compositionally biased region" description="Polar residues" evidence="3">
    <location>
        <begin position="867"/>
        <end position="876"/>
    </location>
</feature>
<sequence>MSGAFWNFGNDYNQASVLSKLLDIAFIPIHHHHNHTNHNEDDKDLSITIESSSKDSNDTLINEDLDAANDIDATTALDEDHATHESGPINDEDFVHYNPNLDILDELLDNEDLYTELMCSNFKLLGYLKYPVILDKLIDCITEESIINFKEDIEKNSLNDDNDEDNEDERIIEDEETPEFKKARIATEILSTDIWAISNTLIENHFLLDKLWKILSDSSDISMLFSTYFMKINDRLLDMDVNSMIDYILDQSNLVDLFIKHIQNPILMDFLPKIITTDTQDSSNGVIHLLMNQNLIPKLIDCLNPHNDSGQDFSSTVTAAADFLKAIITISGGSDNEMVSIIGPNELTRQLSSSVIMENLIKNMLQGGPSLNNGISIIIELIRKNNSDYDYINLTSTTLKTHPPNDRDPIYLGHMLKLFIKYMQDFQDLLTSKTIDNLKTSFGEIEPLGFERFKICELIAELLHCSNMALMNDPDAESIVKERDYARRLYIRQKYSQQSSIDNNYNHDQDVDMQVENDLALEADNSELTPDAKLNVSSPTDHELSHQMDILKLRNSQGSSNDDLDDSETPTDKSTNTLNIQQENYENSMLDENDAPILIGDALKISLETTGILSEIIKMFFKFPWNNFLHNVVFDIIQQLLNGPLETGYNKNLLIEIFKNDDLSDLIILGDAKSLEYQVENGLGLGYQGYLNLIAEEIVKFVNYVEEMDLSIKELNIILEILANENWKNFIDTRLTIARENYNTPLGDFTEDNLPDIDRSLGEEEIKLLESDVNQHYLDVDKEDQDLEDDMEHDLISENELYEDIVEHPQQLAMEDDEYMSQEQQDEEENDEMQDNDEDRKSINTNDYDNEDNEPTRYYEYTDPSGRKTTLHLTLTDNEDELTPLTKQEHRKDEDGDEEMIDEENNIPAEEDIKMSPANIVTLKATPTDPKLSKKNIVQKDFHVSSKESGNDVTNINDNDNENANKTENENENNDSLKRSIKIDPSLDEHSSKKSNLAEFNSPTSQSILKKPQDNLETVDGVDLGTVKKGKSKKKIKKRIKITMDKCTPCVILHQQIVVSHGMIMNQHIVFMV</sequence>
<dbReference type="STRING" id="1071380.I2H3T7"/>
<feature type="compositionally biased region" description="Basic and acidic residues" evidence="3">
    <location>
        <begin position="938"/>
        <end position="950"/>
    </location>
</feature>
<dbReference type="GO" id="GO:0005829">
    <property type="term" value="C:cytosol"/>
    <property type="evidence" value="ECO:0007669"/>
    <property type="project" value="TreeGrafter"/>
</dbReference>
<feature type="compositionally biased region" description="Acidic residues" evidence="3">
    <location>
        <begin position="817"/>
        <end position="837"/>
    </location>
</feature>
<evidence type="ECO:0000313" key="5">
    <source>
        <dbReference type="Proteomes" id="UP000002866"/>
    </source>
</evidence>
<evidence type="ECO:0000256" key="1">
    <source>
        <dbReference type="ARBA" id="ARBA00006180"/>
    </source>
</evidence>
<dbReference type="GO" id="GO:0019888">
    <property type="term" value="F:protein phosphatase regulator activity"/>
    <property type="evidence" value="ECO:0007669"/>
    <property type="project" value="TreeGrafter"/>
</dbReference>
<feature type="region of interest" description="Disordered" evidence="3">
    <location>
        <begin position="817"/>
        <end position="900"/>
    </location>
</feature>
<dbReference type="PANTHER" id="PTHR12634">
    <property type="entry name" value="SIT4 YEAST -ASSOCIATING PROTEIN-RELATED"/>
    <property type="match status" value="1"/>
</dbReference>
<feature type="compositionally biased region" description="Low complexity" evidence="3">
    <location>
        <begin position="951"/>
        <end position="962"/>
    </location>
</feature>
<proteinExistence type="inferred from homology"/>
<protein>
    <recommendedName>
        <fullName evidence="6">SIT4 phosphatase-associated protein</fullName>
    </recommendedName>
</protein>
<evidence type="ECO:0000313" key="4">
    <source>
        <dbReference type="EMBL" id="CCH61039.1"/>
    </source>
</evidence>
<keyword evidence="2" id="KW-0131">Cell cycle</keyword>
<dbReference type="Proteomes" id="UP000002866">
    <property type="component" value="Chromosome 4"/>
</dbReference>
<dbReference type="GO" id="GO:0005634">
    <property type="term" value="C:nucleus"/>
    <property type="evidence" value="ECO:0007669"/>
    <property type="project" value="TreeGrafter"/>
</dbReference>
<dbReference type="InterPro" id="IPR007587">
    <property type="entry name" value="SAPS"/>
</dbReference>
<name>I2H3T7_HENB6</name>
<keyword evidence="5" id="KW-1185">Reference proteome</keyword>
<dbReference type="OMA" id="PIYLGHM"/>
<dbReference type="OrthoDB" id="295029at2759"/>
<dbReference type="EMBL" id="HE806319">
    <property type="protein sequence ID" value="CCH61039.1"/>
    <property type="molecule type" value="Genomic_DNA"/>
</dbReference>
<organism evidence="4 5">
    <name type="scientific">Henningerozyma blattae (strain ATCC 34711 / CBS 6284 / DSM 70876 / NBRC 10599 / NRRL Y-10934 / UCD 77-7)</name>
    <name type="common">Yeast</name>
    <name type="synonym">Tetrapisispora blattae</name>
    <dbReference type="NCBI Taxonomy" id="1071380"/>
    <lineage>
        <taxon>Eukaryota</taxon>
        <taxon>Fungi</taxon>
        <taxon>Dikarya</taxon>
        <taxon>Ascomycota</taxon>
        <taxon>Saccharomycotina</taxon>
        <taxon>Saccharomycetes</taxon>
        <taxon>Saccharomycetales</taxon>
        <taxon>Saccharomycetaceae</taxon>
        <taxon>Henningerozyma</taxon>
    </lineage>
</organism>
<dbReference type="AlphaFoldDB" id="I2H3T7"/>
<comment type="similarity">
    <text evidence="1">Belongs to the SAPS family.</text>
</comment>
<dbReference type="Pfam" id="PF04499">
    <property type="entry name" value="SAPS"/>
    <property type="match status" value="1"/>
</dbReference>
<reference evidence="4 5" key="1">
    <citation type="journal article" date="2011" name="Proc. Natl. Acad. Sci. U.S.A.">
        <title>Evolutionary erosion of yeast sex chromosomes by mating-type switching accidents.</title>
        <authorList>
            <person name="Gordon J.L."/>
            <person name="Armisen D."/>
            <person name="Proux-Wera E."/>
            <person name="Oheigeartaigh S.S."/>
            <person name="Byrne K.P."/>
            <person name="Wolfe K.H."/>
        </authorList>
    </citation>
    <scope>NUCLEOTIDE SEQUENCE [LARGE SCALE GENOMIC DNA]</scope>
    <source>
        <strain evidence="5">ATCC 34711 / CBS 6284 / DSM 70876 / NBRC 10599 / NRRL Y-10934 / UCD 77-7</strain>
    </source>
</reference>
<feature type="region of interest" description="Disordered" evidence="3">
    <location>
        <begin position="932"/>
        <end position="1013"/>
    </location>
</feature>
<feature type="compositionally biased region" description="Polar residues" evidence="3">
    <location>
        <begin position="994"/>
        <end position="1008"/>
    </location>
</feature>
<dbReference type="InParanoid" id="I2H3T7"/>